<dbReference type="GO" id="GO:0016853">
    <property type="term" value="F:isomerase activity"/>
    <property type="evidence" value="ECO:0007669"/>
    <property type="project" value="UniProtKB-KW"/>
</dbReference>
<feature type="domain" description="Xylose isomerase-like TIM barrel" evidence="1">
    <location>
        <begin position="20"/>
        <end position="257"/>
    </location>
</feature>
<sequence length="260" mass="30079">MKIGICAWVLPVKEIEAIPLAKHFGLEGITIDYGDENKGFVLRDEAIRAAYLEAIQKHNMDIPTMALNLLCQRGMTKKENHGFVKEVLNESIEIAQLMGIPKLQIPSFYDNLIRTEEDLDNTIDMFQYACHLGSQYDIVIGSESVMTIKQHEKFYQEVHSEYLTTIFDTQNPWRMLNQDGLRMAKYMAPFTGELHAKDSHRNGPFELQLGEGDVNCTDIMRFYAAAGYNGWIQLESAYGRMQDYERILKKDIKRIKEIWR</sequence>
<gene>
    <name evidence="2" type="ORF">HZI73_09265</name>
</gene>
<reference evidence="2" key="1">
    <citation type="submission" date="2020-07" db="EMBL/GenBank/DDBJ databases">
        <title>Vallitalea pronyensis genome.</title>
        <authorList>
            <person name="Postec A."/>
        </authorList>
    </citation>
    <scope>NUCLEOTIDE SEQUENCE</scope>
    <source>
        <strain evidence="2">FatNI3</strain>
    </source>
</reference>
<dbReference type="PANTHER" id="PTHR12110">
    <property type="entry name" value="HYDROXYPYRUVATE ISOMERASE"/>
    <property type="match status" value="1"/>
</dbReference>
<keyword evidence="3" id="KW-1185">Reference proteome</keyword>
<evidence type="ECO:0000313" key="2">
    <source>
        <dbReference type="EMBL" id="QUI22480.1"/>
    </source>
</evidence>
<dbReference type="SUPFAM" id="SSF51658">
    <property type="entry name" value="Xylose isomerase-like"/>
    <property type="match status" value="1"/>
</dbReference>
<dbReference type="Proteomes" id="UP000683246">
    <property type="component" value="Chromosome"/>
</dbReference>
<dbReference type="InterPro" id="IPR036237">
    <property type="entry name" value="Xyl_isomerase-like_sf"/>
</dbReference>
<dbReference type="KEGG" id="vpy:HZI73_09265"/>
<evidence type="ECO:0000259" key="1">
    <source>
        <dbReference type="Pfam" id="PF01261"/>
    </source>
</evidence>
<accession>A0A8J8SG79</accession>
<dbReference type="PANTHER" id="PTHR12110:SF53">
    <property type="entry name" value="BLR5974 PROTEIN"/>
    <property type="match status" value="1"/>
</dbReference>
<organism evidence="2 3">
    <name type="scientific">Vallitalea pronyensis</name>
    <dbReference type="NCBI Taxonomy" id="1348613"/>
    <lineage>
        <taxon>Bacteria</taxon>
        <taxon>Bacillati</taxon>
        <taxon>Bacillota</taxon>
        <taxon>Clostridia</taxon>
        <taxon>Lachnospirales</taxon>
        <taxon>Vallitaleaceae</taxon>
        <taxon>Vallitalea</taxon>
    </lineage>
</organism>
<dbReference type="RefSeq" id="WP_212697967.1">
    <property type="nucleotide sequence ID" value="NZ_CP058649.1"/>
</dbReference>
<protein>
    <submittedName>
        <fullName evidence="2">Sugar phosphate isomerase/epimerase</fullName>
    </submittedName>
</protein>
<evidence type="ECO:0000313" key="3">
    <source>
        <dbReference type="Proteomes" id="UP000683246"/>
    </source>
</evidence>
<proteinExistence type="predicted"/>
<dbReference type="InterPro" id="IPR050312">
    <property type="entry name" value="IolE/XylAMocC-like"/>
</dbReference>
<dbReference type="EMBL" id="CP058649">
    <property type="protein sequence ID" value="QUI22480.1"/>
    <property type="molecule type" value="Genomic_DNA"/>
</dbReference>
<keyword evidence="2" id="KW-0413">Isomerase</keyword>
<dbReference type="Pfam" id="PF01261">
    <property type="entry name" value="AP_endonuc_2"/>
    <property type="match status" value="1"/>
</dbReference>
<dbReference type="AlphaFoldDB" id="A0A8J8SG79"/>
<dbReference type="InterPro" id="IPR013022">
    <property type="entry name" value="Xyl_isomerase-like_TIM-brl"/>
</dbReference>
<name>A0A8J8SG79_9FIRM</name>
<dbReference type="Gene3D" id="3.20.20.150">
    <property type="entry name" value="Divalent-metal-dependent TIM barrel enzymes"/>
    <property type="match status" value="1"/>
</dbReference>